<dbReference type="GO" id="GO:0050661">
    <property type="term" value="F:NADP binding"/>
    <property type="evidence" value="ECO:0007669"/>
    <property type="project" value="UniProtKB-UniRule"/>
</dbReference>
<dbReference type="HAMAP" id="MF_01265">
    <property type="entry name" value="NadX"/>
    <property type="match status" value="1"/>
</dbReference>
<feature type="binding site" evidence="6">
    <location>
        <position position="127"/>
    </location>
    <ligand>
        <name>NAD(+)</name>
        <dbReference type="ChEBI" id="CHEBI:57540"/>
    </ligand>
</feature>
<comment type="function">
    <text evidence="6">Specifically catalyzes the NAD or NADP-dependent dehydrogenation of L-aspartate to iminoaspartate.</text>
</comment>
<feature type="binding site" evidence="6">
    <location>
        <position position="196"/>
    </location>
    <ligand>
        <name>NAD(+)</name>
        <dbReference type="ChEBI" id="CHEBI:57540"/>
    </ligand>
</feature>
<evidence type="ECO:0000256" key="4">
    <source>
        <dbReference type="ARBA" id="ARBA00023002"/>
    </source>
</evidence>
<dbReference type="PANTHER" id="PTHR31873">
    <property type="entry name" value="L-ASPARTATE DEHYDROGENASE-RELATED"/>
    <property type="match status" value="1"/>
</dbReference>
<evidence type="ECO:0000256" key="1">
    <source>
        <dbReference type="ARBA" id="ARBA00008331"/>
    </source>
</evidence>
<keyword evidence="4 6" id="KW-0560">Oxidoreductase</keyword>
<dbReference type="Pfam" id="PF01958">
    <property type="entry name" value="Asp_DH_C"/>
    <property type="match status" value="1"/>
</dbReference>
<comment type="catalytic activity">
    <reaction evidence="6">
        <text>L-aspartate + NADP(+) + H2O = oxaloacetate + NH4(+) + NADPH + H(+)</text>
        <dbReference type="Rhea" id="RHEA:11784"/>
        <dbReference type="ChEBI" id="CHEBI:15377"/>
        <dbReference type="ChEBI" id="CHEBI:15378"/>
        <dbReference type="ChEBI" id="CHEBI:16452"/>
        <dbReference type="ChEBI" id="CHEBI:28938"/>
        <dbReference type="ChEBI" id="CHEBI:29991"/>
        <dbReference type="ChEBI" id="CHEBI:57783"/>
        <dbReference type="ChEBI" id="CHEBI:58349"/>
        <dbReference type="EC" id="1.4.1.21"/>
    </reaction>
</comment>
<keyword evidence="3 6" id="KW-0521">NADP</keyword>
<evidence type="ECO:0000256" key="3">
    <source>
        <dbReference type="ARBA" id="ARBA00022857"/>
    </source>
</evidence>
<name>A0A1H7NLM6_HALLR</name>
<dbReference type="Gene3D" id="3.30.360.10">
    <property type="entry name" value="Dihydrodipicolinate Reductase, domain 2"/>
    <property type="match status" value="1"/>
</dbReference>
<evidence type="ECO:0000256" key="5">
    <source>
        <dbReference type="ARBA" id="ARBA00023027"/>
    </source>
</evidence>
<feature type="domain" description="Aspartate/homoserine dehydrogenase NAD-binding" evidence="8">
    <location>
        <begin position="9"/>
        <end position="124"/>
    </location>
</feature>
<dbReference type="UniPathway" id="UPA00253">
    <property type="reaction ID" value="UER00456"/>
</dbReference>
<evidence type="ECO:0000256" key="2">
    <source>
        <dbReference type="ARBA" id="ARBA00022642"/>
    </source>
</evidence>
<dbReference type="EMBL" id="FOAD01000003">
    <property type="protein sequence ID" value="SEL24396.1"/>
    <property type="molecule type" value="Genomic_DNA"/>
</dbReference>
<organism evidence="9 10">
    <name type="scientific">Haloferax larsenii</name>
    <dbReference type="NCBI Taxonomy" id="302484"/>
    <lineage>
        <taxon>Archaea</taxon>
        <taxon>Methanobacteriati</taxon>
        <taxon>Methanobacteriota</taxon>
        <taxon>Stenosarchaea group</taxon>
        <taxon>Halobacteria</taxon>
        <taxon>Halobacteriales</taxon>
        <taxon>Haloferacaceae</taxon>
        <taxon>Haloferax</taxon>
    </lineage>
</organism>
<dbReference type="GO" id="GO:0051287">
    <property type="term" value="F:NAD binding"/>
    <property type="evidence" value="ECO:0007669"/>
    <property type="project" value="UniProtKB-UniRule"/>
</dbReference>
<evidence type="ECO:0000313" key="10">
    <source>
        <dbReference type="Proteomes" id="UP000183894"/>
    </source>
</evidence>
<dbReference type="Proteomes" id="UP000183894">
    <property type="component" value="Unassembled WGS sequence"/>
</dbReference>
<dbReference type="InterPro" id="IPR005106">
    <property type="entry name" value="Asp/hSer_DH_NAD-bd"/>
</dbReference>
<protein>
    <recommendedName>
        <fullName evidence="6">L-aspartate dehydrogenase</fullName>
        <ecNumber evidence="6">1.4.1.21</ecNumber>
    </recommendedName>
</protein>
<comment type="similarity">
    <text evidence="1 6">Belongs to the L-aspartate dehydrogenase family.</text>
</comment>
<evidence type="ECO:0000259" key="7">
    <source>
        <dbReference type="Pfam" id="PF01958"/>
    </source>
</evidence>
<accession>A0A1H7NLM6</accession>
<evidence type="ECO:0000259" key="8">
    <source>
        <dbReference type="Pfam" id="PF03447"/>
    </source>
</evidence>
<feature type="active site" evidence="6">
    <location>
        <position position="226"/>
    </location>
</feature>
<dbReference type="AlphaFoldDB" id="A0A1H7NLM6"/>
<dbReference type="NCBIfam" id="TIGR03855">
    <property type="entry name" value="NAD_NadX"/>
    <property type="match status" value="1"/>
</dbReference>
<evidence type="ECO:0000313" key="9">
    <source>
        <dbReference type="EMBL" id="SEL24396.1"/>
    </source>
</evidence>
<dbReference type="RefSeq" id="WP_074793372.1">
    <property type="nucleotide sequence ID" value="NZ_FOAD01000003.1"/>
</dbReference>
<dbReference type="InterPro" id="IPR011182">
    <property type="entry name" value="L-Asp_DH"/>
</dbReference>
<dbReference type="EC" id="1.4.1.21" evidence="6"/>
<dbReference type="InterPro" id="IPR022487">
    <property type="entry name" value="Asp_DH_arc"/>
</dbReference>
<dbReference type="SUPFAM" id="SSF55347">
    <property type="entry name" value="Glyceraldehyde-3-phosphate dehydrogenase-like, C-terminal domain"/>
    <property type="match status" value="1"/>
</dbReference>
<dbReference type="PANTHER" id="PTHR31873:SF6">
    <property type="entry name" value="ASPARTATE DEHYDROGENASE DOMAIN-CONTAINING PROTEIN"/>
    <property type="match status" value="1"/>
</dbReference>
<dbReference type="GO" id="GO:0033735">
    <property type="term" value="F:aspartate dehydrogenase [NAD(P)+] activity"/>
    <property type="evidence" value="ECO:0007669"/>
    <property type="project" value="UniProtKB-EC"/>
</dbReference>
<dbReference type="InterPro" id="IPR020626">
    <property type="entry name" value="Asp_DH_prok"/>
</dbReference>
<gene>
    <name evidence="6" type="primary">nadX</name>
    <name evidence="9" type="ORF">SAMN04488691_103368</name>
</gene>
<dbReference type="InterPro" id="IPR036291">
    <property type="entry name" value="NAD(P)-bd_dom_sf"/>
</dbReference>
<dbReference type="NCBIfam" id="NF009828">
    <property type="entry name" value="PRK13303.1-3"/>
    <property type="match status" value="1"/>
</dbReference>
<keyword evidence="5 6" id="KW-0520">NAD</keyword>
<sequence length="275" mass="28227">MPLRVSLFGCGTIGTEVARAFADGTINADLARIYDRNAGKRQSVVDEFLAADAPKPVDDFTDLFEGADLVVEAAGQSAVADVAVPSLEAGCDVLLLSVGALAASELRQQVVRTAEREGQVVHVPSGAIAGLDAVKAAALTGDLEAVSLTTTKSPAGLEGAPYLVENDIDLSALDSATTVFEGPATEAALAFPSNINVAMALSLAGIGPDETTVRIVADPEESNNVHHIEATGEMGSIETTVRNVPSPTNPKTSYLAAVSAIEKLRTMGATVRVGT</sequence>
<dbReference type="NCBIfam" id="NF009830">
    <property type="entry name" value="PRK13304.1"/>
    <property type="match status" value="1"/>
</dbReference>
<proteinExistence type="inferred from homology"/>
<dbReference type="InterPro" id="IPR002811">
    <property type="entry name" value="Asp_DH"/>
</dbReference>
<comment type="catalytic activity">
    <reaction evidence="6">
        <text>L-aspartate + NAD(+) + H2O = oxaloacetate + NH4(+) + NADH + H(+)</text>
        <dbReference type="Rhea" id="RHEA:11788"/>
        <dbReference type="ChEBI" id="CHEBI:15377"/>
        <dbReference type="ChEBI" id="CHEBI:15378"/>
        <dbReference type="ChEBI" id="CHEBI:16452"/>
        <dbReference type="ChEBI" id="CHEBI:28938"/>
        <dbReference type="ChEBI" id="CHEBI:29991"/>
        <dbReference type="ChEBI" id="CHEBI:57540"/>
        <dbReference type="ChEBI" id="CHEBI:57945"/>
        <dbReference type="EC" id="1.4.1.21"/>
    </reaction>
</comment>
<dbReference type="Pfam" id="PF03447">
    <property type="entry name" value="NAD_binding_3"/>
    <property type="match status" value="1"/>
</dbReference>
<evidence type="ECO:0000256" key="6">
    <source>
        <dbReference type="HAMAP-Rule" id="MF_01265"/>
    </source>
</evidence>
<dbReference type="Gene3D" id="3.40.50.720">
    <property type="entry name" value="NAD(P)-binding Rossmann-like Domain"/>
    <property type="match status" value="1"/>
</dbReference>
<comment type="miscellaneous">
    <text evidence="6">The iminoaspartate product is unstable in aqueous solution and can decompose to oxaloacetate and ammonia.</text>
</comment>
<feature type="domain" description="Aspartate dehydrogenase" evidence="7">
    <location>
        <begin position="174"/>
        <end position="261"/>
    </location>
</feature>
<dbReference type="GO" id="GO:0016639">
    <property type="term" value="F:oxidoreductase activity, acting on the CH-NH2 group of donors, NAD or NADP as acceptor"/>
    <property type="evidence" value="ECO:0007669"/>
    <property type="project" value="UniProtKB-UniRule"/>
</dbReference>
<keyword evidence="2 6" id="KW-0662">Pyridine nucleotide biosynthesis</keyword>
<dbReference type="PIRSF" id="PIRSF005227">
    <property type="entry name" value="Asp_dh_NAD_syn"/>
    <property type="match status" value="1"/>
</dbReference>
<comment type="pathway">
    <text evidence="6">Cofactor biosynthesis; NAD(+) biosynthesis; iminoaspartate from L-aspartate (dehydrogenase route): step 1/1.</text>
</comment>
<dbReference type="GO" id="GO:0009435">
    <property type="term" value="P:NAD+ biosynthetic process"/>
    <property type="evidence" value="ECO:0007669"/>
    <property type="project" value="UniProtKB-UniRule"/>
</dbReference>
<reference evidence="9 10" key="1">
    <citation type="submission" date="2016-10" db="EMBL/GenBank/DDBJ databases">
        <authorList>
            <person name="de Groot N.N."/>
        </authorList>
    </citation>
    <scope>NUCLEOTIDE SEQUENCE [LARGE SCALE GENOMIC DNA]</scope>
    <source>
        <strain evidence="9 10">CDM_5</strain>
    </source>
</reference>
<dbReference type="SUPFAM" id="SSF51735">
    <property type="entry name" value="NAD(P)-binding Rossmann-fold domains"/>
    <property type="match status" value="1"/>
</dbReference>